<dbReference type="Proteomes" id="UP000823630">
    <property type="component" value="Unassembled WGS sequence"/>
</dbReference>
<name>A0A9D9DDY5_9PROT</name>
<evidence type="ECO:0000313" key="2">
    <source>
        <dbReference type="Proteomes" id="UP000823630"/>
    </source>
</evidence>
<proteinExistence type="predicted"/>
<evidence type="ECO:0000313" key="1">
    <source>
        <dbReference type="EMBL" id="MBO8424902.1"/>
    </source>
</evidence>
<accession>A0A9D9DDY5</accession>
<sequence length="155" mass="17741">MLDKSDFVFLYDAPSIYDGDENIAALKKTTGTEYCVYSLFAQNVCLNQSYNKLNLANMRGCNSLKLKNVYELYAPNLQYAKDIILPNTKNVYFSNLEYGNIYAINAHMIRIDNPDYMGIVFCNPNTNINSSANIKVRRFGNLNSALRFSKNFIIR</sequence>
<reference evidence="1" key="2">
    <citation type="journal article" date="2021" name="PeerJ">
        <title>Extensive microbial diversity within the chicken gut microbiome revealed by metagenomics and culture.</title>
        <authorList>
            <person name="Gilroy R."/>
            <person name="Ravi A."/>
            <person name="Getino M."/>
            <person name="Pursley I."/>
            <person name="Horton D.L."/>
            <person name="Alikhan N.F."/>
            <person name="Baker D."/>
            <person name="Gharbi K."/>
            <person name="Hall N."/>
            <person name="Watson M."/>
            <person name="Adriaenssens E.M."/>
            <person name="Foster-Nyarko E."/>
            <person name="Jarju S."/>
            <person name="Secka A."/>
            <person name="Antonio M."/>
            <person name="Oren A."/>
            <person name="Chaudhuri R.R."/>
            <person name="La Ragione R."/>
            <person name="Hildebrand F."/>
            <person name="Pallen M.J."/>
        </authorList>
    </citation>
    <scope>NUCLEOTIDE SEQUENCE</scope>
    <source>
        <strain evidence="1">8207</strain>
    </source>
</reference>
<dbReference type="AlphaFoldDB" id="A0A9D9DDY5"/>
<comment type="caution">
    <text evidence="1">The sequence shown here is derived from an EMBL/GenBank/DDBJ whole genome shotgun (WGS) entry which is preliminary data.</text>
</comment>
<protein>
    <submittedName>
        <fullName evidence="1">Uncharacterized protein</fullName>
    </submittedName>
</protein>
<organism evidence="1 2">
    <name type="scientific">Candidatus Enterousia avistercoris</name>
    <dbReference type="NCBI Taxonomy" id="2840788"/>
    <lineage>
        <taxon>Bacteria</taxon>
        <taxon>Pseudomonadati</taxon>
        <taxon>Pseudomonadota</taxon>
        <taxon>Alphaproteobacteria</taxon>
        <taxon>Candidatus Enterousia</taxon>
    </lineage>
</organism>
<dbReference type="EMBL" id="JADINC010000006">
    <property type="protein sequence ID" value="MBO8424902.1"/>
    <property type="molecule type" value="Genomic_DNA"/>
</dbReference>
<reference evidence="1" key="1">
    <citation type="submission" date="2020-10" db="EMBL/GenBank/DDBJ databases">
        <authorList>
            <person name="Gilroy R."/>
        </authorList>
    </citation>
    <scope>NUCLEOTIDE SEQUENCE</scope>
    <source>
        <strain evidence="1">8207</strain>
    </source>
</reference>
<gene>
    <name evidence="1" type="ORF">IAC69_00295</name>
</gene>